<dbReference type="InterPro" id="IPR036890">
    <property type="entry name" value="HATPase_C_sf"/>
</dbReference>
<dbReference type="InterPro" id="IPR011990">
    <property type="entry name" value="TPR-like_helical_dom_sf"/>
</dbReference>
<feature type="domain" description="Histidine kinase" evidence="10">
    <location>
        <begin position="465"/>
        <end position="682"/>
    </location>
</feature>
<evidence type="ECO:0000256" key="5">
    <source>
        <dbReference type="ARBA" id="ARBA00022777"/>
    </source>
</evidence>
<proteinExistence type="predicted"/>
<dbReference type="PRINTS" id="PR00344">
    <property type="entry name" value="BCTRLSENSOR"/>
</dbReference>
<feature type="repeat" description="TPR" evidence="7">
    <location>
        <begin position="164"/>
        <end position="197"/>
    </location>
</feature>
<organism evidence="11">
    <name type="scientific">Ignavibacterium album</name>
    <dbReference type="NCBI Taxonomy" id="591197"/>
    <lineage>
        <taxon>Bacteria</taxon>
        <taxon>Pseudomonadati</taxon>
        <taxon>Ignavibacteriota</taxon>
        <taxon>Ignavibacteria</taxon>
        <taxon>Ignavibacteriales</taxon>
        <taxon>Ignavibacteriaceae</taxon>
        <taxon>Ignavibacterium</taxon>
    </lineage>
</organism>
<dbReference type="InterPro" id="IPR003594">
    <property type="entry name" value="HATPase_dom"/>
</dbReference>
<dbReference type="Pfam" id="PF02518">
    <property type="entry name" value="HATPase_c"/>
    <property type="match status" value="1"/>
</dbReference>
<keyword evidence="3" id="KW-0597">Phosphoprotein</keyword>
<evidence type="ECO:0000313" key="11">
    <source>
        <dbReference type="EMBL" id="HFI92749.1"/>
    </source>
</evidence>
<feature type="transmembrane region" description="Helical" evidence="9">
    <location>
        <begin position="398"/>
        <end position="418"/>
    </location>
</feature>
<dbReference type="SMART" id="SM00028">
    <property type="entry name" value="TPR"/>
    <property type="match status" value="7"/>
</dbReference>
<dbReference type="SUPFAM" id="SSF47384">
    <property type="entry name" value="Homodimeric domain of signal transducing histidine kinase"/>
    <property type="match status" value="1"/>
</dbReference>
<gene>
    <name evidence="11" type="ORF">ENS31_14615</name>
</gene>
<dbReference type="Pfam" id="PF13176">
    <property type="entry name" value="TPR_7"/>
    <property type="match status" value="1"/>
</dbReference>
<keyword evidence="9" id="KW-1133">Transmembrane helix</keyword>
<dbReference type="Pfam" id="PF13424">
    <property type="entry name" value="TPR_12"/>
    <property type="match status" value="2"/>
</dbReference>
<dbReference type="PROSITE" id="PS50005">
    <property type="entry name" value="TPR"/>
    <property type="match status" value="2"/>
</dbReference>
<dbReference type="CDD" id="cd00075">
    <property type="entry name" value="HATPase"/>
    <property type="match status" value="1"/>
</dbReference>
<dbReference type="SMART" id="SM00387">
    <property type="entry name" value="HATPase_c"/>
    <property type="match status" value="1"/>
</dbReference>
<dbReference type="Pfam" id="PF13181">
    <property type="entry name" value="TPR_8"/>
    <property type="match status" value="1"/>
</dbReference>
<name>A0A7V3E8Y4_9BACT</name>
<feature type="repeat" description="TPR" evidence="7">
    <location>
        <begin position="241"/>
        <end position="274"/>
    </location>
</feature>
<dbReference type="Gene3D" id="3.30.565.10">
    <property type="entry name" value="Histidine kinase-like ATPase, C-terminal domain"/>
    <property type="match status" value="1"/>
</dbReference>
<keyword evidence="9" id="KW-0472">Membrane</keyword>
<dbReference type="GO" id="GO:0000155">
    <property type="term" value="F:phosphorelay sensor kinase activity"/>
    <property type="evidence" value="ECO:0007669"/>
    <property type="project" value="InterPro"/>
</dbReference>
<sequence>MIRITHLIILLTFIGFYQFSIVIYAQENIDSLIALQSQKDGKERISLLIKIGYYLSSDNPKEAIQYLDEAISLSEKLNLQGRKADALFNKGVALWHQGNIQESENYYIQAKSIYETLNDTLSLIKLYNSEAINYSMRGRSDIALEMFLKSLDYAFRINDRPTIFNTLFNIGIVFDNRGELDKAIEHYHKALQFADDKGSKALVENYLAEIYLTRRDLKKAEEFLNSAILNAESSNDINSLIWSYTNLGTLNLEKGNFNEAEKKFLSALELSRKSDYKLDIIHALTELGRFYFKTKKSNLAEEHLLEAFELAKQVNSVQDLSSVTSVLKDVYADLNNYKKAFEFLQLNKQYSDTLQAINQNEKILEIETKYAVKQKEKEAELLKSENELQKKVIETQKIIAILVSILGLVLVILLWLMVRNRKRILAAQKDLLIKNEEIEMSRKEITAKNRELEVLNSTKDKFFSIIAHDLRNPIAGFVSISDLLETDYDRISDQEKKSLLSQMNNSSKNLIALLENLLTWARLSSNKIEIVKSKSTLSELVRSAVNPYEHWAKSKRVNLSIEIPEDKKIETDPFIFQTVVGNLVNNAIKFSNSGDTVNVNTKIENGTLKLSVKDNGVGIPEHRLKNIFGFDNKKTTKGTMNESGTGLGLVLVKELSDKMNWKIEVHSKPQLGSEFILNIADN</sequence>
<comment type="catalytic activity">
    <reaction evidence="1">
        <text>ATP + protein L-histidine = ADP + protein N-phospho-L-histidine.</text>
        <dbReference type="EC" id="2.7.13.3"/>
    </reaction>
</comment>
<dbReference type="InterPro" id="IPR019734">
    <property type="entry name" value="TPR_rpt"/>
</dbReference>
<comment type="caution">
    <text evidence="11">The sequence shown here is derived from an EMBL/GenBank/DDBJ whole genome shotgun (WGS) entry which is preliminary data.</text>
</comment>
<keyword evidence="4" id="KW-0808">Transferase</keyword>
<dbReference type="AlphaFoldDB" id="A0A7V3E8Y4"/>
<accession>A0A7V3E8Y4</accession>
<protein>
    <recommendedName>
        <fullName evidence="2">histidine kinase</fullName>
        <ecNumber evidence="2">2.7.13.3</ecNumber>
    </recommendedName>
</protein>
<evidence type="ECO:0000256" key="2">
    <source>
        <dbReference type="ARBA" id="ARBA00012438"/>
    </source>
</evidence>
<dbReference type="PROSITE" id="PS50109">
    <property type="entry name" value="HIS_KIN"/>
    <property type="match status" value="1"/>
</dbReference>
<keyword evidence="7" id="KW-0802">TPR repeat</keyword>
<evidence type="ECO:0000256" key="3">
    <source>
        <dbReference type="ARBA" id="ARBA00022553"/>
    </source>
</evidence>
<keyword evidence="6" id="KW-0902">Two-component regulatory system</keyword>
<keyword evidence="9" id="KW-0812">Transmembrane</keyword>
<dbReference type="CDD" id="cd00082">
    <property type="entry name" value="HisKA"/>
    <property type="match status" value="1"/>
</dbReference>
<keyword evidence="8" id="KW-0175">Coiled coil</keyword>
<dbReference type="InterPro" id="IPR050736">
    <property type="entry name" value="Sensor_HK_Regulatory"/>
</dbReference>
<keyword evidence="5" id="KW-0418">Kinase</keyword>
<dbReference type="InterPro" id="IPR003661">
    <property type="entry name" value="HisK_dim/P_dom"/>
</dbReference>
<reference evidence="11" key="1">
    <citation type="journal article" date="2020" name="mSystems">
        <title>Genome- and Community-Level Interaction Insights into Carbon Utilization and Element Cycling Functions of Hydrothermarchaeota in Hydrothermal Sediment.</title>
        <authorList>
            <person name="Zhou Z."/>
            <person name="Liu Y."/>
            <person name="Xu W."/>
            <person name="Pan J."/>
            <person name="Luo Z.H."/>
            <person name="Li M."/>
        </authorList>
    </citation>
    <scope>NUCLEOTIDE SEQUENCE [LARGE SCALE GENOMIC DNA]</scope>
    <source>
        <strain evidence="11">SpSt-479</strain>
    </source>
</reference>
<evidence type="ECO:0000259" key="10">
    <source>
        <dbReference type="PROSITE" id="PS50109"/>
    </source>
</evidence>
<evidence type="ECO:0000256" key="7">
    <source>
        <dbReference type="PROSITE-ProRule" id="PRU00339"/>
    </source>
</evidence>
<dbReference type="SMART" id="SM00388">
    <property type="entry name" value="HisKA"/>
    <property type="match status" value="1"/>
</dbReference>
<dbReference type="InterPro" id="IPR005467">
    <property type="entry name" value="His_kinase_dom"/>
</dbReference>
<dbReference type="InterPro" id="IPR036097">
    <property type="entry name" value="HisK_dim/P_sf"/>
</dbReference>
<dbReference type="SUPFAM" id="SSF48452">
    <property type="entry name" value="TPR-like"/>
    <property type="match status" value="2"/>
</dbReference>
<evidence type="ECO:0000256" key="6">
    <source>
        <dbReference type="ARBA" id="ARBA00023012"/>
    </source>
</evidence>
<dbReference type="SUPFAM" id="SSF55874">
    <property type="entry name" value="ATPase domain of HSP90 chaperone/DNA topoisomerase II/histidine kinase"/>
    <property type="match status" value="1"/>
</dbReference>
<dbReference type="EMBL" id="DSUJ01000011">
    <property type="protein sequence ID" value="HFI92749.1"/>
    <property type="molecule type" value="Genomic_DNA"/>
</dbReference>
<evidence type="ECO:0000256" key="1">
    <source>
        <dbReference type="ARBA" id="ARBA00000085"/>
    </source>
</evidence>
<evidence type="ECO:0000256" key="9">
    <source>
        <dbReference type="SAM" id="Phobius"/>
    </source>
</evidence>
<dbReference type="EC" id="2.7.13.3" evidence="2"/>
<evidence type="ECO:0000256" key="4">
    <source>
        <dbReference type="ARBA" id="ARBA00022679"/>
    </source>
</evidence>
<dbReference type="PANTHER" id="PTHR43711:SF1">
    <property type="entry name" value="HISTIDINE KINASE 1"/>
    <property type="match status" value="1"/>
</dbReference>
<evidence type="ECO:0000256" key="8">
    <source>
        <dbReference type="SAM" id="Coils"/>
    </source>
</evidence>
<dbReference type="InterPro" id="IPR004358">
    <property type="entry name" value="Sig_transdc_His_kin-like_C"/>
</dbReference>
<dbReference type="Gene3D" id="1.10.287.130">
    <property type="match status" value="1"/>
</dbReference>
<dbReference type="Gene3D" id="1.25.40.10">
    <property type="entry name" value="Tetratricopeptide repeat domain"/>
    <property type="match status" value="2"/>
</dbReference>
<dbReference type="PANTHER" id="PTHR43711">
    <property type="entry name" value="TWO-COMPONENT HISTIDINE KINASE"/>
    <property type="match status" value="1"/>
</dbReference>
<feature type="coiled-coil region" evidence="8">
    <location>
        <begin position="347"/>
        <end position="394"/>
    </location>
</feature>
<dbReference type="Pfam" id="PF00512">
    <property type="entry name" value="HisKA"/>
    <property type="match status" value="1"/>
</dbReference>